<protein>
    <submittedName>
        <fullName evidence="2">Hypp9629 protein</fullName>
    </submittedName>
</protein>
<proteinExistence type="predicted"/>
<comment type="caution">
    <text evidence="2">The sequence shown here is derived from an EMBL/GenBank/DDBJ whole genome shotgun (WGS) entry which is preliminary data.</text>
</comment>
<organism evidence="2 3">
    <name type="scientific">Branchiostoma lanceolatum</name>
    <name type="common">Common lancelet</name>
    <name type="synonym">Amphioxus lanceolatum</name>
    <dbReference type="NCBI Taxonomy" id="7740"/>
    <lineage>
        <taxon>Eukaryota</taxon>
        <taxon>Metazoa</taxon>
        <taxon>Chordata</taxon>
        <taxon>Cephalochordata</taxon>
        <taxon>Leptocardii</taxon>
        <taxon>Amphioxiformes</taxon>
        <taxon>Branchiostomatidae</taxon>
        <taxon>Branchiostoma</taxon>
    </lineage>
</organism>
<evidence type="ECO:0000313" key="3">
    <source>
        <dbReference type="Proteomes" id="UP000838412"/>
    </source>
</evidence>
<feature type="compositionally biased region" description="Polar residues" evidence="1">
    <location>
        <begin position="161"/>
        <end position="178"/>
    </location>
</feature>
<dbReference type="AlphaFoldDB" id="A0A8S4MNX3"/>
<keyword evidence="3" id="KW-1185">Reference proteome</keyword>
<accession>A0A8S4MNX3</accession>
<gene>
    <name evidence="2" type="primary">Hypp9629</name>
    <name evidence="2" type="ORF">BLAG_LOCUS26224</name>
</gene>
<dbReference type="EMBL" id="CAKMNS010000314">
    <property type="protein sequence ID" value="CAH1277438.1"/>
    <property type="molecule type" value="Genomic_DNA"/>
</dbReference>
<dbReference type="Proteomes" id="UP000838412">
    <property type="component" value="Unassembled WGS sequence"/>
</dbReference>
<reference evidence="2" key="1">
    <citation type="submission" date="2022-01" db="EMBL/GenBank/DDBJ databases">
        <authorList>
            <person name="Braso-Vives M."/>
        </authorList>
    </citation>
    <scope>NUCLEOTIDE SEQUENCE</scope>
</reference>
<sequence length="252" mass="28479">MPLAFRDRSAKQIFMDRLGDPSLTLEVNKLRPKTLHDAPVEAQFLQDIQVIQVLNHTGITVSPNSLRSVMKQFADQRRKEKLKAEMVWVYDDVNIIRRVRQVRKGMNSTLGQEPRFTLEQLDLLLQLRTNVQLLELTGLLPTAYNTLLQPPFNIPTPAPTSDTANITRDNSHANSYNILNPDTPPPDNTYTDNTTKAQYANLVLFSYPTSTKKQRTTAATTTTTTEASNMAVQAVLNRPPPPAYQHNTYHPN</sequence>
<name>A0A8S4MNX3_BRALA</name>
<dbReference type="OrthoDB" id="10238083at2759"/>
<evidence type="ECO:0000256" key="1">
    <source>
        <dbReference type="SAM" id="MobiDB-lite"/>
    </source>
</evidence>
<feature type="region of interest" description="Disordered" evidence="1">
    <location>
        <begin position="161"/>
        <end position="189"/>
    </location>
</feature>
<evidence type="ECO:0000313" key="2">
    <source>
        <dbReference type="EMBL" id="CAH1277438.1"/>
    </source>
</evidence>